<comment type="caution">
    <text evidence="1">The sequence shown here is derived from an EMBL/GenBank/DDBJ whole genome shotgun (WGS) entry which is preliminary data.</text>
</comment>
<accession>A0A5N0TCD5</accession>
<evidence type="ECO:0000313" key="2">
    <source>
        <dbReference type="Proteomes" id="UP000325372"/>
    </source>
</evidence>
<dbReference type="EMBL" id="VYXP01000003">
    <property type="protein sequence ID" value="KAA9132753.1"/>
    <property type="molecule type" value="Genomic_DNA"/>
</dbReference>
<proteinExistence type="predicted"/>
<dbReference type="RefSeq" id="WP_150863475.1">
    <property type="nucleotide sequence ID" value="NZ_VYXP01000003.1"/>
</dbReference>
<dbReference type="Proteomes" id="UP000325372">
    <property type="component" value="Unassembled WGS sequence"/>
</dbReference>
<organism evidence="1 2">
    <name type="scientific">Marinihelvus fidelis</name>
    <dbReference type="NCBI Taxonomy" id="2613842"/>
    <lineage>
        <taxon>Bacteria</taxon>
        <taxon>Pseudomonadati</taxon>
        <taxon>Pseudomonadota</taxon>
        <taxon>Gammaproteobacteria</taxon>
        <taxon>Chromatiales</taxon>
        <taxon>Wenzhouxiangellaceae</taxon>
        <taxon>Marinihelvus</taxon>
    </lineage>
</organism>
<evidence type="ECO:0000313" key="1">
    <source>
        <dbReference type="EMBL" id="KAA9132753.1"/>
    </source>
</evidence>
<name>A0A5N0TCD5_9GAMM</name>
<sequence length="313" mass="34333">MNPRAGIVVRLLALLIGLGGGLPAARANLIETWIASFADSEIEFQRGTTDVPFLPLAYIDAQHYDDTELRFESGETRSVSQSTLSQALMAPFLVTPRDAVLVGEWVSHARFEPEASPAFDVTSVAVPVGWLRQVNTDWQVAAFVMPLGHHSDLPAGGWTLETMGGVFTRKVESERFWWTAGAFFDVGEGDDLYLPYFGASWTLNQHWTVSAILPWPALLWSPNRDTLFRLGASPSGTSWRLSDNGRDVSMDLSTFDVGLSVGKRLFGNIWGKLEGGVGGYRGLSLSGGDWEGIETPSEQSAYLRVGIEFRPSF</sequence>
<protein>
    <submittedName>
        <fullName evidence="1">Uncharacterized protein</fullName>
    </submittedName>
</protein>
<reference evidence="1 2" key="1">
    <citation type="submission" date="2019-09" db="EMBL/GenBank/DDBJ databases">
        <title>Wenzhouxiangella sp. Genome sequencing and assembly.</title>
        <authorList>
            <person name="Zhang R."/>
        </authorList>
    </citation>
    <scope>NUCLEOTIDE SEQUENCE [LARGE SCALE GENOMIC DNA]</scope>
    <source>
        <strain evidence="1 2">W260</strain>
    </source>
</reference>
<dbReference type="AlphaFoldDB" id="A0A5N0TCD5"/>
<gene>
    <name evidence="1" type="ORF">F3N42_05945</name>
</gene>
<keyword evidence="2" id="KW-1185">Reference proteome</keyword>